<evidence type="ECO:0000313" key="8">
    <source>
        <dbReference type="Proteomes" id="UP001607302"/>
    </source>
</evidence>
<dbReference type="PANTHER" id="PTHR43775">
    <property type="entry name" value="FATTY ACID SYNTHASE"/>
    <property type="match status" value="1"/>
</dbReference>
<evidence type="ECO:0000259" key="5">
    <source>
        <dbReference type="PROSITE" id="PS52004"/>
    </source>
</evidence>
<dbReference type="Pfam" id="PF02801">
    <property type="entry name" value="Ketoacyl-synt_C"/>
    <property type="match status" value="1"/>
</dbReference>
<dbReference type="CDD" id="cd00833">
    <property type="entry name" value="PKS"/>
    <property type="match status" value="1"/>
</dbReference>
<dbReference type="GO" id="GO:0016740">
    <property type="term" value="F:transferase activity"/>
    <property type="evidence" value="ECO:0007669"/>
    <property type="project" value="UniProtKB-KW"/>
</dbReference>
<dbReference type="InterPro" id="IPR029058">
    <property type="entry name" value="AB_hydrolase_fold"/>
</dbReference>
<dbReference type="PROSITE" id="PS52019">
    <property type="entry name" value="PKS_MFAS_DH"/>
    <property type="match status" value="1"/>
</dbReference>
<dbReference type="InterPro" id="IPR049391">
    <property type="entry name" value="FAS_pseudo-KR"/>
</dbReference>
<dbReference type="SUPFAM" id="SSF53901">
    <property type="entry name" value="Thiolase-like"/>
    <property type="match status" value="1"/>
</dbReference>
<dbReference type="Pfam" id="PF21089">
    <property type="entry name" value="PKS_DH_N"/>
    <property type="match status" value="1"/>
</dbReference>
<dbReference type="InterPro" id="IPR014031">
    <property type="entry name" value="Ketoacyl_synth_C"/>
</dbReference>
<feature type="region of interest" description="N-terminal hotdog fold" evidence="4">
    <location>
        <begin position="830"/>
        <end position="954"/>
    </location>
</feature>
<evidence type="ECO:0000256" key="1">
    <source>
        <dbReference type="ARBA" id="ARBA00022450"/>
    </source>
</evidence>
<evidence type="ECO:0000256" key="2">
    <source>
        <dbReference type="ARBA" id="ARBA00022553"/>
    </source>
</evidence>
<reference evidence="7 8" key="1">
    <citation type="journal article" date="2024" name="Ann. Entomol. Soc. Am.">
        <title>Genomic analyses of the southern and eastern yellowjacket wasps (Hymenoptera: Vespidae) reveal evolutionary signatures of social life.</title>
        <authorList>
            <person name="Catto M.A."/>
            <person name="Caine P.B."/>
            <person name="Orr S.E."/>
            <person name="Hunt B.G."/>
            <person name="Goodisman M.A.D."/>
        </authorList>
    </citation>
    <scope>NUCLEOTIDE SEQUENCE [LARGE SCALE GENOMIC DNA]</scope>
    <source>
        <strain evidence="7">233</strain>
        <tissue evidence="7">Head and thorax</tissue>
    </source>
</reference>
<dbReference type="Pfam" id="PF00698">
    <property type="entry name" value="Acyl_transf_1"/>
    <property type="match status" value="1"/>
</dbReference>
<keyword evidence="1" id="KW-0596">Phosphopantetheine</keyword>
<dbReference type="Pfam" id="PF00550">
    <property type="entry name" value="PP-binding"/>
    <property type="match status" value="1"/>
</dbReference>
<dbReference type="PANTHER" id="PTHR43775:SF23">
    <property type="entry name" value="FATTY ACID SYNTHASE 3"/>
    <property type="match status" value="1"/>
</dbReference>
<evidence type="ECO:0000256" key="4">
    <source>
        <dbReference type="PROSITE-ProRule" id="PRU01363"/>
    </source>
</evidence>
<dbReference type="PROSITE" id="PS00606">
    <property type="entry name" value="KS3_1"/>
    <property type="match status" value="1"/>
</dbReference>
<evidence type="ECO:0000259" key="6">
    <source>
        <dbReference type="PROSITE" id="PS52019"/>
    </source>
</evidence>
<dbReference type="InterPro" id="IPR049552">
    <property type="entry name" value="PKS_DH_N"/>
</dbReference>
<dbReference type="Gene3D" id="3.10.129.110">
    <property type="entry name" value="Polyketide synthase dehydratase"/>
    <property type="match status" value="1"/>
</dbReference>
<dbReference type="InterPro" id="IPR016039">
    <property type="entry name" value="Thiolase-like"/>
</dbReference>
<dbReference type="SUPFAM" id="SSF52151">
    <property type="entry name" value="FabD/lysophospholipase-like"/>
    <property type="match status" value="1"/>
</dbReference>
<dbReference type="Pfam" id="PF21149">
    <property type="entry name" value="FAS_pseudo-KR"/>
    <property type="match status" value="1"/>
</dbReference>
<keyword evidence="8" id="KW-1185">Reference proteome</keyword>
<keyword evidence="3" id="KW-0808">Transferase</keyword>
<dbReference type="Gene3D" id="3.40.50.720">
    <property type="entry name" value="NAD(P)-binding Rossmann-like Domain"/>
    <property type="match status" value="1"/>
</dbReference>
<gene>
    <name evidence="7" type="ORF">V1478_003337</name>
</gene>
<dbReference type="SMART" id="SM00827">
    <property type="entry name" value="PKS_AT"/>
    <property type="match status" value="1"/>
</dbReference>
<sequence length="1791" mass="202093">MSAYKEPEECNKFFKYIGPEQGEEVVISGIADLLEIPRRIGKINNIEKFDASFFDIDFKQAHTMDPMGRMLFEHTYEAIVDAGINPKDLRGTRTGVFIGSCFSDTEKIWFYDKIRTNGFGLISYNKATLANRISHWLGISGPAHNVDTACSSSLFAMEHAYRAIRSGQCDYAIVGGSNLCIHPYVSLQFKRLGVLSQDGHCRCFDEDASGYVRSEASAVAFLQKAKNAKRIYATVIHAKTNCDGYKEQGITFPSSKIQSTLLKEFYEECGVATASIPYIEAHATGTKVGDPEEINAIDRIFTKDRKNPLKVGSIKANLGHTEPASGLCSIAKAIISMESGLIPPNINLNQLRKDVKAFSEGRIKVVTETTPLDGEYIGVNSFGFGGANAHILLKSNPKTKVNKGLPNDDLPRLVVVSGRTEEAVATILNDIDNRPIDIEFIRLLHDIHLKGTSGHLYRGYTITGFKTSDEKTREIENYSDTKKPILFVFSGIGSQWPGMGQALMRFTVFAKAIEKCDAVLKRCKLNIYDILIKKDNSMFDNILHSIVGIAAVQIGLVDLLTSVGVIPDYVIGHSIGELGCAYADGCLTTEEMILAAYSRGRALTETKIFHCSMATVGLSYADIKDWCPADIDVAYHNGSKFQLLADQQSQYIYVRQVKKVFAKEVSCYNIPHHSRYMAAVESKLFAYLKEVIPVGKPRSKKWLSTSIPRNEWSTSAAKLSSAEYHTNNLLKSVLFEETLALIPDNTVTIEIAPQNLLQAVLKNTLQSTVTNIPLTHLDHEDNVKVFLRGLGKLYNTGSQLDLAKLYSSVEYPVSRGTPMISPLIRWKHSHNWFVPTYDTPQKIDSGERTIEISIMDEEFEYIKGHVIDGRNLFPATGYLCLVWQTLGMMIGKMYTDISVVIENVKFNRATTLPKEGTVEMTVMIQKGTGNFEVAEKGVAIVTGMIRVATNLSEEKIPLDVIEANVDNEKEVLETKDIYKELKLRGYEYSGLFRSLHSASVSGKNGHIEWKRDWVAFMDNISQMRILALDTRGLYVPTGIRKLIIDINAHQRYLRNLSDNEQYFPVHVLENIDVIVAGGVEIHNIRAEEITRKKPVSEPIIEEHKFIAYRDKKEMSLREILTLSMHITLENIPMIQVKTIELVDDNDDIPAEKLVSPLLGDILANLPLIQANINIFASPNKFCEEDVPKDIKILELKSIQTENVALLAVGCCLLTNEKKDSLKKLLGLTKGGAFLSSREKKNVTFDFSILKEFQLGIVLEKCTSEESWILLRKINDIPKNTSFIYVDSNESDWLKEVQIVLTDGSKKDDTRVILVEEGNFESGLLGFINCLQKEPGGTIFRAFLIQDLEAPKFSLELPLYSEQFETDLVVNILRPGNVWGSYRHQLLPPNEPKLVHHALVKQLSHGDLSSLHWIEETITKDYQKEDLVRIHYSTFNFKDVMVTSGKIGTDVFQQDRRKLDNLIGMEYSGISISGHRVMGLKHNRGCSNSTMYIYHSAIALYINAEIKKGIKDLKTINQETSLAELGMDSMMGVEIKQTLEREFEIYLNAEEIRWLNFAKLVEMDNKRSDNDNRNEIVKRETLPDRKIFMQLLGEGLSCEIFVSLETNLEEGRSEIFFIPEKLKDRTDFTFVGYSFGSLLSIELTRELEARGFNGRLILIDGAPQLIKELINQQVQSSSEEELQNNVLISIMDTFTDSEQFALKLEKFKTWNEKLNAFFNVLSPEYKQLYFGQNQRNAIFSYYIYYKISIIKYCYFQITADKVEVQITNGNHIMMLEDIKIAMAINGELPKKN</sequence>
<dbReference type="SUPFAM" id="SSF53474">
    <property type="entry name" value="alpha/beta-Hydrolases"/>
    <property type="match status" value="1"/>
</dbReference>
<feature type="region of interest" description="C-terminal hotdog fold" evidence="4">
    <location>
        <begin position="969"/>
        <end position="1098"/>
    </location>
</feature>
<dbReference type="InterPro" id="IPR018201">
    <property type="entry name" value="Ketoacyl_synth_AS"/>
</dbReference>
<dbReference type="InterPro" id="IPR009081">
    <property type="entry name" value="PP-bd_ACP"/>
</dbReference>
<feature type="domain" description="PKS/mFAS DH" evidence="6">
    <location>
        <begin position="830"/>
        <end position="1098"/>
    </location>
</feature>
<dbReference type="InterPro" id="IPR001227">
    <property type="entry name" value="Ac_transferase_dom_sf"/>
</dbReference>
<feature type="domain" description="Ketosynthase family 3 (KS3)" evidence="5">
    <location>
        <begin position="1"/>
        <end position="395"/>
    </location>
</feature>
<dbReference type="Gene3D" id="3.40.50.1820">
    <property type="entry name" value="alpha/beta hydrolase"/>
    <property type="match status" value="1"/>
</dbReference>
<proteinExistence type="predicted"/>
<feature type="active site" description="Proton donor; for dehydratase activity" evidence="4">
    <location>
        <position position="1018"/>
    </location>
</feature>
<dbReference type="InterPro" id="IPR014030">
    <property type="entry name" value="Ketoacyl_synth_N"/>
</dbReference>
<dbReference type="InterPro" id="IPR020841">
    <property type="entry name" value="PKS_Beta-ketoAc_synthase_dom"/>
</dbReference>
<dbReference type="Pfam" id="PF00109">
    <property type="entry name" value="ketoacyl-synt"/>
    <property type="match status" value="1"/>
</dbReference>
<dbReference type="SUPFAM" id="SSF47336">
    <property type="entry name" value="ACP-like"/>
    <property type="match status" value="1"/>
</dbReference>
<dbReference type="SMART" id="SM00825">
    <property type="entry name" value="PKS_KS"/>
    <property type="match status" value="1"/>
</dbReference>
<dbReference type="Gene3D" id="1.10.1200.10">
    <property type="entry name" value="ACP-like"/>
    <property type="match status" value="1"/>
</dbReference>
<dbReference type="Gene3D" id="3.40.366.10">
    <property type="entry name" value="Malonyl-Coenzyme A Acyl Carrier Protein, domain 2"/>
    <property type="match status" value="1"/>
</dbReference>
<feature type="active site" description="Proton acceptor; for dehydratase activity" evidence="4">
    <location>
        <position position="865"/>
    </location>
</feature>
<protein>
    <submittedName>
        <fullName evidence="7">Fatty acid synthase-like</fullName>
    </submittedName>
</protein>
<keyword evidence="2" id="KW-0597">Phosphoprotein</keyword>
<evidence type="ECO:0000313" key="7">
    <source>
        <dbReference type="EMBL" id="KAL2734786.1"/>
    </source>
</evidence>
<name>A0ABD2BPS2_VESSQ</name>
<accession>A0ABD2BPS2</accession>
<dbReference type="InterPro" id="IPR042104">
    <property type="entry name" value="PKS_dehydratase_sf"/>
</dbReference>
<dbReference type="InterPro" id="IPR032821">
    <property type="entry name" value="PKS_assoc"/>
</dbReference>
<dbReference type="PROSITE" id="PS52004">
    <property type="entry name" value="KS3_2"/>
    <property type="match status" value="1"/>
</dbReference>
<dbReference type="Pfam" id="PF16197">
    <property type="entry name" value="KAsynt_C_assoc"/>
    <property type="match status" value="1"/>
</dbReference>
<dbReference type="InterPro" id="IPR016035">
    <property type="entry name" value="Acyl_Trfase/lysoPLipase"/>
</dbReference>
<organism evidence="7 8">
    <name type="scientific">Vespula squamosa</name>
    <name type="common">Southern yellow jacket</name>
    <name type="synonym">Wasp</name>
    <dbReference type="NCBI Taxonomy" id="30214"/>
    <lineage>
        <taxon>Eukaryota</taxon>
        <taxon>Metazoa</taxon>
        <taxon>Ecdysozoa</taxon>
        <taxon>Arthropoda</taxon>
        <taxon>Hexapoda</taxon>
        <taxon>Insecta</taxon>
        <taxon>Pterygota</taxon>
        <taxon>Neoptera</taxon>
        <taxon>Endopterygota</taxon>
        <taxon>Hymenoptera</taxon>
        <taxon>Apocrita</taxon>
        <taxon>Aculeata</taxon>
        <taxon>Vespoidea</taxon>
        <taxon>Vespidae</taxon>
        <taxon>Vespinae</taxon>
        <taxon>Vespula</taxon>
    </lineage>
</organism>
<dbReference type="InterPro" id="IPR036736">
    <property type="entry name" value="ACP-like_sf"/>
</dbReference>
<dbReference type="Gene3D" id="3.90.180.10">
    <property type="entry name" value="Medium-chain alcohol dehydrogenases, catalytic domain"/>
    <property type="match status" value="1"/>
</dbReference>
<dbReference type="Gene3D" id="3.30.70.3290">
    <property type="match status" value="1"/>
</dbReference>
<dbReference type="EMBL" id="JAUDFV010000068">
    <property type="protein sequence ID" value="KAL2734786.1"/>
    <property type="molecule type" value="Genomic_DNA"/>
</dbReference>
<evidence type="ECO:0000256" key="3">
    <source>
        <dbReference type="ARBA" id="ARBA00022679"/>
    </source>
</evidence>
<comment type="caution">
    <text evidence="7">The sequence shown here is derived from an EMBL/GenBank/DDBJ whole genome shotgun (WGS) entry which is preliminary data.</text>
</comment>
<dbReference type="Gene3D" id="3.40.47.10">
    <property type="match status" value="1"/>
</dbReference>
<dbReference type="InterPro" id="IPR014043">
    <property type="entry name" value="Acyl_transferase_dom"/>
</dbReference>
<dbReference type="InterPro" id="IPR049900">
    <property type="entry name" value="PKS_mFAS_DH"/>
</dbReference>
<dbReference type="Proteomes" id="UP001607302">
    <property type="component" value="Unassembled WGS sequence"/>
</dbReference>
<dbReference type="InterPro" id="IPR050091">
    <property type="entry name" value="PKS_NRPS_Biosynth_Enz"/>
</dbReference>